<protein>
    <submittedName>
        <fullName evidence="2">Uncharacterized protein</fullName>
    </submittedName>
</protein>
<reference evidence="2" key="1">
    <citation type="submission" date="2016-11" db="UniProtKB">
        <authorList>
            <consortium name="WormBaseParasite"/>
        </authorList>
    </citation>
    <scope>IDENTIFICATION</scope>
</reference>
<evidence type="ECO:0000313" key="2">
    <source>
        <dbReference type="WBParaSite" id="L893_g6839.t1"/>
    </source>
</evidence>
<name>A0A1I8AKB8_9BILA</name>
<dbReference type="Proteomes" id="UP000095287">
    <property type="component" value="Unplaced"/>
</dbReference>
<sequence length="100" mass="11243">MISRPVCRSHDATDKQDREMFGCNRTCTFAPSLPQRPLSTDAAAVSSRRALKRGKAICEERRVFVNEKRDVPLVAEDCSEEGKDDCENQTLRHVDQDSCG</sequence>
<keyword evidence="1" id="KW-1185">Reference proteome</keyword>
<organism evidence="1 2">
    <name type="scientific">Steinernema glaseri</name>
    <dbReference type="NCBI Taxonomy" id="37863"/>
    <lineage>
        <taxon>Eukaryota</taxon>
        <taxon>Metazoa</taxon>
        <taxon>Ecdysozoa</taxon>
        <taxon>Nematoda</taxon>
        <taxon>Chromadorea</taxon>
        <taxon>Rhabditida</taxon>
        <taxon>Tylenchina</taxon>
        <taxon>Panagrolaimomorpha</taxon>
        <taxon>Strongyloidoidea</taxon>
        <taxon>Steinernematidae</taxon>
        <taxon>Steinernema</taxon>
    </lineage>
</organism>
<proteinExistence type="predicted"/>
<evidence type="ECO:0000313" key="1">
    <source>
        <dbReference type="Proteomes" id="UP000095287"/>
    </source>
</evidence>
<dbReference type="AlphaFoldDB" id="A0A1I8AKB8"/>
<dbReference type="WBParaSite" id="L893_g6839.t1">
    <property type="protein sequence ID" value="L893_g6839.t1"/>
    <property type="gene ID" value="L893_g6839"/>
</dbReference>
<accession>A0A1I8AKB8</accession>